<comment type="domain">
    <text evidence="13">The beta-hairpin motif is involved in DNA binding.</text>
</comment>
<evidence type="ECO:0000256" key="4">
    <source>
        <dbReference type="ARBA" id="ARBA00022741"/>
    </source>
</evidence>
<keyword evidence="5 13" id="KW-0227">DNA damage</keyword>
<dbReference type="SUPFAM" id="SSF52540">
    <property type="entry name" value="P-loop containing nucleoside triphosphate hydrolases"/>
    <property type="match status" value="2"/>
</dbReference>
<dbReference type="InterPro" id="IPR024759">
    <property type="entry name" value="UvrB_YAD/RRR_dom"/>
</dbReference>
<comment type="subcellular location">
    <subcellularLocation>
        <location evidence="1 13 14">Cytoplasm</location>
    </subcellularLocation>
</comment>
<evidence type="ECO:0000256" key="2">
    <source>
        <dbReference type="ARBA" id="ARBA00008533"/>
    </source>
</evidence>
<evidence type="ECO:0000256" key="12">
    <source>
        <dbReference type="ARBA" id="ARBA00029504"/>
    </source>
</evidence>
<reference evidence="20 21" key="1">
    <citation type="submission" date="2015-08" db="EMBL/GenBank/DDBJ databases">
        <authorList>
            <person name="Varghese N."/>
        </authorList>
    </citation>
    <scope>NUCLEOTIDE SEQUENCE [LARGE SCALE GENOMIC DNA]</scope>
    <source>
        <strain evidence="20 21">DSM 18167</strain>
    </source>
</reference>
<dbReference type="EMBL" id="CYHC01000001">
    <property type="protein sequence ID" value="CUA84266.1"/>
    <property type="molecule type" value="Genomic_DNA"/>
</dbReference>
<evidence type="ECO:0000259" key="19">
    <source>
        <dbReference type="PROSITE" id="PS51194"/>
    </source>
</evidence>
<evidence type="ECO:0000256" key="1">
    <source>
        <dbReference type="ARBA" id="ARBA00004496"/>
    </source>
</evidence>
<dbReference type="Pfam" id="PF12344">
    <property type="entry name" value="UvrB"/>
    <property type="match status" value="1"/>
</dbReference>
<comment type="function">
    <text evidence="13">The UvrABC repair system catalyzes the recognition and processing of DNA lesions. A damage recognition complex composed of 2 UvrA and 2 UvrB subunits scans DNA for abnormalities. Upon binding of the UvrA(2)B(2) complex to a putative damaged site, the DNA wraps around one UvrB monomer. DNA wrap is dependent on ATP binding by UvrB and probably causes local melting of the DNA helix, facilitating insertion of UvrB beta-hairpin between the DNA strands. Then UvrB probes one DNA strand for the presence of a lesion. If a lesion is found the UvrA subunits dissociate and the UvrB-DNA preincision complex is formed. This complex is subsequently bound by UvrC and the second UvrB is released. If no lesion is found, the DNA wraps around the other UvrB subunit that will check the other stand for damage.</text>
</comment>
<dbReference type="Pfam" id="PF04851">
    <property type="entry name" value="ResIII"/>
    <property type="match status" value="1"/>
</dbReference>
<feature type="compositionally biased region" description="Basic residues" evidence="16">
    <location>
        <begin position="853"/>
        <end position="863"/>
    </location>
</feature>
<dbReference type="InterPro" id="IPR004807">
    <property type="entry name" value="UvrB"/>
</dbReference>
<evidence type="ECO:0000256" key="7">
    <source>
        <dbReference type="ARBA" id="ARBA00022840"/>
    </source>
</evidence>
<keyword evidence="9 13" id="KW-0234">DNA repair</keyword>
<feature type="coiled-coil region" evidence="15">
    <location>
        <begin position="737"/>
        <end position="776"/>
    </location>
</feature>
<evidence type="ECO:0000313" key="20">
    <source>
        <dbReference type="EMBL" id="CUA84266.1"/>
    </source>
</evidence>
<feature type="region of interest" description="Disordered" evidence="16">
    <location>
        <begin position="796"/>
        <end position="863"/>
    </location>
</feature>
<feature type="domain" description="UVR" evidence="17">
    <location>
        <begin position="741"/>
        <end position="776"/>
    </location>
</feature>
<dbReference type="Proteomes" id="UP000182178">
    <property type="component" value="Unassembled WGS sequence"/>
</dbReference>
<keyword evidence="3 13" id="KW-0963">Cytoplasm</keyword>
<organism evidence="20 21">
    <name type="scientific">Chelatococcus sambhunathii</name>
    <dbReference type="NCBI Taxonomy" id="363953"/>
    <lineage>
        <taxon>Bacteria</taxon>
        <taxon>Pseudomonadati</taxon>
        <taxon>Pseudomonadota</taxon>
        <taxon>Alphaproteobacteria</taxon>
        <taxon>Hyphomicrobiales</taxon>
        <taxon>Chelatococcaceae</taxon>
        <taxon>Chelatococcus</taxon>
    </lineage>
</organism>
<keyword evidence="8 13" id="KW-0267">Excision nuclease</keyword>
<evidence type="ECO:0000256" key="11">
    <source>
        <dbReference type="ARBA" id="ARBA00026033"/>
    </source>
</evidence>
<keyword evidence="10 13" id="KW-0742">SOS response</keyword>
<dbReference type="Pfam" id="PF02151">
    <property type="entry name" value="UVR"/>
    <property type="match status" value="1"/>
</dbReference>
<dbReference type="Pfam" id="PF17757">
    <property type="entry name" value="UvrB_inter"/>
    <property type="match status" value="1"/>
</dbReference>
<evidence type="ECO:0000313" key="21">
    <source>
        <dbReference type="Proteomes" id="UP000182178"/>
    </source>
</evidence>
<dbReference type="PROSITE" id="PS51194">
    <property type="entry name" value="HELICASE_CTER"/>
    <property type="match status" value="1"/>
</dbReference>
<evidence type="ECO:0000256" key="8">
    <source>
        <dbReference type="ARBA" id="ARBA00022881"/>
    </source>
</evidence>
<dbReference type="HAMAP" id="MF_00204">
    <property type="entry name" value="UvrB"/>
    <property type="match status" value="1"/>
</dbReference>
<dbReference type="SUPFAM" id="SSF46600">
    <property type="entry name" value="C-terminal UvrC-binding domain of UvrB"/>
    <property type="match status" value="1"/>
</dbReference>
<dbReference type="NCBIfam" id="TIGR00631">
    <property type="entry name" value="uvrb"/>
    <property type="match status" value="1"/>
</dbReference>
<feature type="short sequence motif" description="Beta-hairpin" evidence="13">
    <location>
        <begin position="210"/>
        <end position="233"/>
    </location>
</feature>
<evidence type="ECO:0000256" key="10">
    <source>
        <dbReference type="ARBA" id="ARBA00023236"/>
    </source>
</evidence>
<evidence type="ECO:0000256" key="6">
    <source>
        <dbReference type="ARBA" id="ARBA00022769"/>
    </source>
</evidence>
<dbReference type="InterPro" id="IPR014001">
    <property type="entry name" value="Helicase_ATP-bd"/>
</dbReference>
<feature type="domain" description="Helicase C-terminal" evidence="19">
    <location>
        <begin position="549"/>
        <end position="715"/>
    </location>
</feature>
<sequence length="863" mass="95891">MARKPSSPRSKAAKPELKPLDPFLADLLNPALNKGTAGPGGAAGFGEAPQARFLPEADEAPPRRAGKRLDMPAEAEAAPSGVSATVAALSALLESGNPLFKDGKLWTPHRPPRPEKSEGGISFRMKSDFAPAGDQPQAIKELVAGVEAAERDQVLLGVTGSGKTFTMAKVIEETQRPALILAHNKTLAAQLYGEFKSFFPDNAVEYFVSYYDYYQPEAYVPRSDTYIEKESSINEQIDRMRHSATRALLERDDVIIVASVSCIYGIGSVETYTAMTFSVKVGETIEQRQLIADLVALHYKRTQLDFARGTFRVRGDVIELFPAHYEDRAWRISLFGDEVESIVEFDPLTGEKTAELSFVKVYANSHYVTPRPTLIQSIKGIKEELKWRLAELNRMGRLLEAQRLEQRTTFDLEMMEATGSCAGIENYSRYLTGRKPGEPPPTLFEYLPDNALIFVDESHVTVPQIGAMYRGDFRRKATLAEYGFRLPSCMDNRPLRFEEWDAMRPQSIYVSATPGTWEMERTGGIFVEQVIRPTGLVDPPVEIRPARSQVDDLLGEVKAVAAQGYRALVTVLTKRMAEDLTEYLHEHGVRVRYMHSDIDTLERIEIIRDLRLGTFDVLVGINLLREGLDIPECALVAILDADKEGFLRSETSLIQTIGRAARNVDGRVICYADAMTGSLERAIAETSRRREKQLAYNAEHGITPQSVKKNIADILDSVYERDHVRVDTGLAEKGAVGHNLKAVMADLEKRMREAAANLEFEEAARLRDELKRLQATELAIANDPLARQEEVADKAGSYAGQRKYGARANLPPPGGGSRARKPTLDEMGPGRETLPRVVGPAPHLDEHWAGSTKVRKGGRRRKD</sequence>
<keyword evidence="7 13" id="KW-0067">ATP-binding</keyword>
<dbReference type="InterPro" id="IPR036876">
    <property type="entry name" value="UVR_dom_sf"/>
</dbReference>
<comment type="similarity">
    <text evidence="2 13 14">Belongs to the UvrB family.</text>
</comment>
<evidence type="ECO:0000256" key="3">
    <source>
        <dbReference type="ARBA" id="ARBA00022490"/>
    </source>
</evidence>
<protein>
    <recommendedName>
        <fullName evidence="12 13">UvrABC system protein B</fullName>
        <shortName evidence="13">Protein UvrB</shortName>
    </recommendedName>
    <alternativeName>
        <fullName evidence="13">Excinuclease ABC subunit B</fullName>
    </alternativeName>
</protein>
<feature type="domain" description="Helicase ATP-binding" evidence="18">
    <location>
        <begin position="144"/>
        <end position="297"/>
    </location>
</feature>
<dbReference type="PANTHER" id="PTHR24029:SF0">
    <property type="entry name" value="UVRABC SYSTEM PROTEIN B"/>
    <property type="match status" value="1"/>
</dbReference>
<dbReference type="Gene3D" id="4.10.860.10">
    <property type="entry name" value="UVR domain"/>
    <property type="match status" value="1"/>
</dbReference>
<keyword evidence="6 13" id="KW-0228">DNA excision</keyword>
<dbReference type="InterPro" id="IPR041471">
    <property type="entry name" value="UvrB_inter"/>
</dbReference>
<feature type="region of interest" description="Disordered" evidence="16">
    <location>
        <begin position="100"/>
        <end position="121"/>
    </location>
</feature>
<evidence type="ECO:0000256" key="16">
    <source>
        <dbReference type="SAM" id="MobiDB-lite"/>
    </source>
</evidence>
<evidence type="ECO:0000256" key="15">
    <source>
        <dbReference type="SAM" id="Coils"/>
    </source>
</evidence>
<dbReference type="InterPro" id="IPR001650">
    <property type="entry name" value="Helicase_C-like"/>
</dbReference>
<keyword evidence="21" id="KW-1185">Reference proteome</keyword>
<dbReference type="SMART" id="SM00487">
    <property type="entry name" value="DEXDc"/>
    <property type="match status" value="1"/>
</dbReference>
<keyword evidence="4 13" id="KW-0547">Nucleotide-binding</keyword>
<proteinExistence type="inferred from homology"/>
<feature type="region of interest" description="Disordered" evidence="16">
    <location>
        <begin position="1"/>
        <end position="78"/>
    </location>
</feature>
<gene>
    <name evidence="13" type="primary">uvrB</name>
    <name evidence="20" type="ORF">Ga0061061_101321</name>
</gene>
<dbReference type="Pfam" id="PF00271">
    <property type="entry name" value="Helicase_C"/>
    <property type="match status" value="1"/>
</dbReference>
<dbReference type="RefSeq" id="WP_055457536.1">
    <property type="nucleotide sequence ID" value="NZ_CYHC01000001.1"/>
</dbReference>
<dbReference type="SMART" id="SM00490">
    <property type="entry name" value="HELICc"/>
    <property type="match status" value="1"/>
</dbReference>
<accession>A0ABP1ZYK8</accession>
<dbReference type="InterPro" id="IPR027417">
    <property type="entry name" value="P-loop_NTPase"/>
</dbReference>
<feature type="binding site" evidence="13">
    <location>
        <begin position="157"/>
        <end position="164"/>
    </location>
    <ligand>
        <name>ATP</name>
        <dbReference type="ChEBI" id="CHEBI:30616"/>
    </ligand>
</feature>
<dbReference type="NCBIfam" id="NF003673">
    <property type="entry name" value="PRK05298.1"/>
    <property type="match status" value="1"/>
</dbReference>
<dbReference type="PANTHER" id="PTHR24029">
    <property type="entry name" value="UVRABC SYSTEM PROTEIN B"/>
    <property type="match status" value="1"/>
</dbReference>
<dbReference type="InterPro" id="IPR001943">
    <property type="entry name" value="UVR_dom"/>
</dbReference>
<comment type="subunit">
    <text evidence="11 13 14">Forms a heterotetramer with UvrA during the search for lesions. Interacts with UvrC in an incision complex.</text>
</comment>
<keyword evidence="15" id="KW-0175">Coiled coil</keyword>
<dbReference type="PROSITE" id="PS50151">
    <property type="entry name" value="UVR"/>
    <property type="match status" value="1"/>
</dbReference>
<dbReference type="PROSITE" id="PS51192">
    <property type="entry name" value="HELICASE_ATP_BIND_1"/>
    <property type="match status" value="1"/>
</dbReference>
<evidence type="ECO:0000256" key="5">
    <source>
        <dbReference type="ARBA" id="ARBA00022763"/>
    </source>
</evidence>
<evidence type="ECO:0000259" key="18">
    <source>
        <dbReference type="PROSITE" id="PS51192"/>
    </source>
</evidence>
<evidence type="ECO:0000256" key="9">
    <source>
        <dbReference type="ARBA" id="ARBA00023204"/>
    </source>
</evidence>
<dbReference type="CDD" id="cd17916">
    <property type="entry name" value="DEXHc_UvrB"/>
    <property type="match status" value="1"/>
</dbReference>
<name>A0ABP1ZYK8_9HYPH</name>
<evidence type="ECO:0000259" key="17">
    <source>
        <dbReference type="PROSITE" id="PS50151"/>
    </source>
</evidence>
<dbReference type="Gene3D" id="3.40.50.300">
    <property type="entry name" value="P-loop containing nucleotide triphosphate hydrolases"/>
    <property type="match status" value="3"/>
</dbReference>
<evidence type="ECO:0000256" key="14">
    <source>
        <dbReference type="RuleBase" id="RU003587"/>
    </source>
</evidence>
<evidence type="ECO:0000256" key="13">
    <source>
        <dbReference type="HAMAP-Rule" id="MF_00204"/>
    </source>
</evidence>
<comment type="caution">
    <text evidence="20">The sequence shown here is derived from an EMBL/GenBank/DDBJ whole genome shotgun (WGS) entry which is preliminary data.</text>
</comment>
<dbReference type="CDD" id="cd18790">
    <property type="entry name" value="SF2_C_UvrB"/>
    <property type="match status" value="1"/>
</dbReference>
<dbReference type="InterPro" id="IPR006935">
    <property type="entry name" value="Helicase/UvrB_N"/>
</dbReference>